<dbReference type="Proteomes" id="UP001283361">
    <property type="component" value="Unassembled WGS sequence"/>
</dbReference>
<protein>
    <submittedName>
        <fullName evidence="2">Uncharacterized protein</fullName>
    </submittedName>
</protein>
<sequence length="126" mass="14509">MRRGKDQVMLPASVNAWPVLQHHSNTHVYRASGDVDSRKSENALRHLYFFVRRESGEAGLEAIGILIDRGLELLASVKLLDVHFDNKIGFTRYVRFQRCSRDLEERDDEISRRDVTPGTLDLSKNE</sequence>
<accession>A0AAE0ZRL4</accession>
<gene>
    <name evidence="2" type="ORF">RRG08_001411</name>
</gene>
<evidence type="ECO:0000313" key="2">
    <source>
        <dbReference type="EMBL" id="KAK3773681.1"/>
    </source>
</evidence>
<evidence type="ECO:0000256" key="1">
    <source>
        <dbReference type="SAM" id="MobiDB-lite"/>
    </source>
</evidence>
<dbReference type="EMBL" id="JAWDGP010003518">
    <property type="protein sequence ID" value="KAK3773681.1"/>
    <property type="molecule type" value="Genomic_DNA"/>
</dbReference>
<dbReference type="AlphaFoldDB" id="A0AAE0ZRL4"/>
<feature type="compositionally biased region" description="Basic and acidic residues" evidence="1">
    <location>
        <begin position="103"/>
        <end position="115"/>
    </location>
</feature>
<comment type="caution">
    <text evidence="2">The sequence shown here is derived from an EMBL/GenBank/DDBJ whole genome shotgun (WGS) entry which is preliminary data.</text>
</comment>
<organism evidence="2 3">
    <name type="scientific">Elysia crispata</name>
    <name type="common">lettuce slug</name>
    <dbReference type="NCBI Taxonomy" id="231223"/>
    <lineage>
        <taxon>Eukaryota</taxon>
        <taxon>Metazoa</taxon>
        <taxon>Spiralia</taxon>
        <taxon>Lophotrochozoa</taxon>
        <taxon>Mollusca</taxon>
        <taxon>Gastropoda</taxon>
        <taxon>Heterobranchia</taxon>
        <taxon>Euthyneura</taxon>
        <taxon>Panpulmonata</taxon>
        <taxon>Sacoglossa</taxon>
        <taxon>Placobranchoidea</taxon>
        <taxon>Plakobranchidae</taxon>
        <taxon>Elysia</taxon>
    </lineage>
</organism>
<feature type="region of interest" description="Disordered" evidence="1">
    <location>
        <begin position="103"/>
        <end position="126"/>
    </location>
</feature>
<reference evidence="2" key="1">
    <citation type="journal article" date="2023" name="G3 (Bethesda)">
        <title>A reference genome for the long-term kleptoplast-retaining sea slug Elysia crispata morphotype clarki.</title>
        <authorList>
            <person name="Eastman K.E."/>
            <person name="Pendleton A.L."/>
            <person name="Shaikh M.A."/>
            <person name="Suttiyut T."/>
            <person name="Ogas R."/>
            <person name="Tomko P."/>
            <person name="Gavelis G."/>
            <person name="Widhalm J.R."/>
            <person name="Wisecaver J.H."/>
        </authorList>
    </citation>
    <scope>NUCLEOTIDE SEQUENCE</scope>
    <source>
        <strain evidence="2">ECLA1</strain>
    </source>
</reference>
<evidence type="ECO:0000313" key="3">
    <source>
        <dbReference type="Proteomes" id="UP001283361"/>
    </source>
</evidence>
<proteinExistence type="predicted"/>
<keyword evidence="3" id="KW-1185">Reference proteome</keyword>
<name>A0AAE0ZRL4_9GAST</name>